<feature type="transmembrane region" description="Helical" evidence="7">
    <location>
        <begin position="123"/>
        <end position="150"/>
    </location>
</feature>
<comment type="caution">
    <text evidence="9">The sequence shown here is derived from an EMBL/GenBank/DDBJ whole genome shotgun (WGS) entry which is preliminary data.</text>
</comment>
<dbReference type="GO" id="GO:0055085">
    <property type="term" value="P:transmembrane transport"/>
    <property type="evidence" value="ECO:0007669"/>
    <property type="project" value="InterPro"/>
</dbReference>
<dbReference type="GO" id="GO:0005886">
    <property type="term" value="C:plasma membrane"/>
    <property type="evidence" value="ECO:0007669"/>
    <property type="project" value="UniProtKB-SubCell"/>
</dbReference>
<keyword evidence="6 7" id="KW-0472">Membrane</keyword>
<dbReference type="Gene3D" id="1.10.3720.10">
    <property type="entry name" value="MetI-like"/>
    <property type="match status" value="1"/>
</dbReference>
<organism evidence="9 10">
    <name type="scientific">Caloramator mitchellensis</name>
    <dbReference type="NCBI Taxonomy" id="908809"/>
    <lineage>
        <taxon>Bacteria</taxon>
        <taxon>Bacillati</taxon>
        <taxon>Bacillota</taxon>
        <taxon>Clostridia</taxon>
        <taxon>Eubacteriales</taxon>
        <taxon>Clostridiaceae</taxon>
        <taxon>Caloramator</taxon>
    </lineage>
</organism>
<dbReference type="SUPFAM" id="SSF160964">
    <property type="entry name" value="MalF N-terminal region-like"/>
    <property type="match status" value="1"/>
</dbReference>
<accession>A0A0R3K0W9</accession>
<dbReference type="AlphaFoldDB" id="A0A0R3K0W9"/>
<dbReference type="Proteomes" id="UP000052015">
    <property type="component" value="Unassembled WGS sequence"/>
</dbReference>
<comment type="similarity">
    <text evidence="7">Belongs to the binding-protein-dependent transport system permease family.</text>
</comment>
<dbReference type="InterPro" id="IPR050809">
    <property type="entry name" value="UgpAE/MalFG_permease"/>
</dbReference>
<dbReference type="PANTHER" id="PTHR43227:SF7">
    <property type="entry name" value="ARABINOOLIGOSACCHARIDES TRANSPORT SYSTEM PERMEASE PROTEIN ARAP"/>
    <property type="match status" value="1"/>
</dbReference>
<dbReference type="Pfam" id="PF00528">
    <property type="entry name" value="BPD_transp_1"/>
    <property type="match status" value="1"/>
</dbReference>
<proteinExistence type="inferred from homology"/>
<dbReference type="InterPro" id="IPR035906">
    <property type="entry name" value="MetI-like_sf"/>
</dbReference>
<feature type="transmembrane region" description="Helical" evidence="7">
    <location>
        <begin position="26"/>
        <end position="45"/>
    </location>
</feature>
<evidence type="ECO:0000256" key="4">
    <source>
        <dbReference type="ARBA" id="ARBA00022692"/>
    </source>
</evidence>
<dbReference type="EMBL" id="LKHP01000009">
    <property type="protein sequence ID" value="KRQ86514.1"/>
    <property type="molecule type" value="Genomic_DNA"/>
</dbReference>
<feature type="transmembrane region" description="Helical" evidence="7">
    <location>
        <begin position="170"/>
        <end position="192"/>
    </location>
</feature>
<evidence type="ECO:0000313" key="10">
    <source>
        <dbReference type="Proteomes" id="UP000052015"/>
    </source>
</evidence>
<evidence type="ECO:0000256" key="3">
    <source>
        <dbReference type="ARBA" id="ARBA00022475"/>
    </source>
</evidence>
<sequence length="308" mass="34979">MNQKSITSLKENTILQKKHHKRKIDIAIYLMTIPAVVLFAAFHTFPVLKGIYYSFTNWDGLSLDYKFVGLRNYLNLIGDKNVWNSYIFTFKFALVSTILVNIISLLLAMGLNTKIKFKNFFRAVYFLPNVLSILIVGFIFNYIFAYVIPALGTKLGIELLKSNILGNQKFAWIGVVIVAVWQASALNTILYLSGLQTVPEELYEAASLDGANKFQEFWNVTFPVIAPFFTINMVLAMKNFLMVFDHVMSLTSGGPGRATESISLLIYRSGFAGGEFAYQSANSVIYFMFIIIISVFQIKFLQKREMDM</sequence>
<evidence type="ECO:0000259" key="8">
    <source>
        <dbReference type="PROSITE" id="PS50928"/>
    </source>
</evidence>
<dbReference type="InterPro" id="IPR000515">
    <property type="entry name" value="MetI-like"/>
</dbReference>
<comment type="subcellular location">
    <subcellularLocation>
        <location evidence="1 7">Cell membrane</location>
        <topology evidence="1 7">Multi-pass membrane protein</topology>
    </subcellularLocation>
</comment>
<reference evidence="9 10" key="1">
    <citation type="submission" date="2015-09" db="EMBL/GenBank/DDBJ databases">
        <title>Draft genome sequence of a Caloramator mitchellensis, a moderate thermophile from the Great Artesian Basin of Australia.</title>
        <authorList>
            <person name="Patel B.K."/>
        </authorList>
    </citation>
    <scope>NUCLEOTIDE SEQUENCE [LARGE SCALE GENOMIC DNA]</scope>
    <source>
        <strain evidence="9 10">VF08</strain>
    </source>
</reference>
<evidence type="ECO:0000256" key="5">
    <source>
        <dbReference type="ARBA" id="ARBA00022989"/>
    </source>
</evidence>
<dbReference type="CDD" id="cd06261">
    <property type="entry name" value="TM_PBP2"/>
    <property type="match status" value="1"/>
</dbReference>
<dbReference type="OrthoDB" id="9786413at2"/>
<keyword evidence="4 7" id="KW-0812">Transmembrane</keyword>
<dbReference type="PROSITE" id="PS50928">
    <property type="entry name" value="ABC_TM1"/>
    <property type="match status" value="1"/>
</dbReference>
<evidence type="ECO:0000256" key="2">
    <source>
        <dbReference type="ARBA" id="ARBA00022448"/>
    </source>
</evidence>
<protein>
    <submittedName>
        <fullName evidence="9">sn-glycerol-3-phosphate transport system permease protein UgpA</fullName>
    </submittedName>
</protein>
<feature type="transmembrane region" description="Helical" evidence="7">
    <location>
        <begin position="284"/>
        <end position="301"/>
    </location>
</feature>
<feature type="domain" description="ABC transmembrane type-1" evidence="8">
    <location>
        <begin position="86"/>
        <end position="297"/>
    </location>
</feature>
<keyword evidence="3" id="KW-1003">Cell membrane</keyword>
<evidence type="ECO:0000256" key="6">
    <source>
        <dbReference type="ARBA" id="ARBA00023136"/>
    </source>
</evidence>
<gene>
    <name evidence="9" type="primary">ugpA_1</name>
    <name evidence="9" type="ORF">ABG79_01723</name>
</gene>
<dbReference type="SUPFAM" id="SSF161098">
    <property type="entry name" value="MetI-like"/>
    <property type="match status" value="1"/>
</dbReference>
<dbReference type="STRING" id="908809.ABG79_01723"/>
<feature type="transmembrane region" description="Helical" evidence="7">
    <location>
        <begin position="217"/>
        <end position="237"/>
    </location>
</feature>
<evidence type="ECO:0000313" key="9">
    <source>
        <dbReference type="EMBL" id="KRQ86514.1"/>
    </source>
</evidence>
<evidence type="ECO:0000256" key="7">
    <source>
        <dbReference type="RuleBase" id="RU363032"/>
    </source>
</evidence>
<evidence type="ECO:0000256" key="1">
    <source>
        <dbReference type="ARBA" id="ARBA00004651"/>
    </source>
</evidence>
<keyword evidence="2 7" id="KW-0813">Transport</keyword>
<keyword evidence="5 7" id="KW-1133">Transmembrane helix</keyword>
<dbReference type="PATRIC" id="fig|908809.3.peg.1721"/>
<keyword evidence="10" id="KW-1185">Reference proteome</keyword>
<dbReference type="PANTHER" id="PTHR43227">
    <property type="entry name" value="BLL4140 PROTEIN"/>
    <property type="match status" value="1"/>
</dbReference>
<name>A0A0R3K0W9_CALMK</name>
<feature type="transmembrane region" description="Helical" evidence="7">
    <location>
        <begin position="86"/>
        <end position="111"/>
    </location>
</feature>